<reference evidence="5" key="1">
    <citation type="submission" date="2021-01" db="EMBL/GenBank/DDBJ databases">
        <authorList>
            <person name="Kaushik A."/>
        </authorList>
    </citation>
    <scope>NUCLEOTIDE SEQUENCE</scope>
    <source>
        <strain evidence="5">AG3-T5</strain>
    </source>
</reference>
<dbReference type="PROSITE" id="PS00678">
    <property type="entry name" value="WD_REPEATS_1"/>
    <property type="match status" value="2"/>
</dbReference>
<dbReference type="PANTHER" id="PTHR22847:SF637">
    <property type="entry name" value="WD REPEAT DOMAIN 5B"/>
    <property type="match status" value="1"/>
</dbReference>
<dbReference type="SUPFAM" id="SSF50978">
    <property type="entry name" value="WD40 repeat-like"/>
    <property type="match status" value="1"/>
</dbReference>
<dbReference type="Proteomes" id="UP000663841">
    <property type="component" value="Unassembled WGS sequence"/>
</dbReference>
<feature type="domain" description="NACHT" evidence="4">
    <location>
        <begin position="165"/>
        <end position="306"/>
    </location>
</feature>
<evidence type="ECO:0000256" key="2">
    <source>
        <dbReference type="ARBA" id="ARBA00022737"/>
    </source>
</evidence>
<dbReference type="PROSITE" id="PS50837">
    <property type="entry name" value="NACHT"/>
    <property type="match status" value="1"/>
</dbReference>
<evidence type="ECO:0000256" key="3">
    <source>
        <dbReference type="PROSITE-ProRule" id="PRU00221"/>
    </source>
</evidence>
<dbReference type="EMBL" id="CAJMWW010000055">
    <property type="protein sequence ID" value="CAE6407096.1"/>
    <property type="molecule type" value="Genomic_DNA"/>
</dbReference>
<comment type="caution">
    <text evidence="5">The sequence shown here is derived from an EMBL/GenBank/DDBJ whole genome shotgun (WGS) entry which is preliminary data.</text>
</comment>
<dbReference type="Gene3D" id="3.40.50.300">
    <property type="entry name" value="P-loop containing nucleotide triphosphate hydrolases"/>
    <property type="match status" value="1"/>
</dbReference>
<dbReference type="PANTHER" id="PTHR22847">
    <property type="entry name" value="WD40 REPEAT PROTEIN"/>
    <property type="match status" value="1"/>
</dbReference>
<keyword evidence="1 3" id="KW-0853">WD repeat</keyword>
<dbReference type="InterPro" id="IPR036322">
    <property type="entry name" value="WD40_repeat_dom_sf"/>
</dbReference>
<dbReference type="GO" id="GO:1990234">
    <property type="term" value="C:transferase complex"/>
    <property type="evidence" value="ECO:0007669"/>
    <property type="project" value="UniProtKB-ARBA"/>
</dbReference>
<dbReference type="InterPro" id="IPR015943">
    <property type="entry name" value="WD40/YVTN_repeat-like_dom_sf"/>
</dbReference>
<dbReference type="AlphaFoldDB" id="A0A8H3A8Z3"/>
<evidence type="ECO:0000256" key="1">
    <source>
        <dbReference type="ARBA" id="ARBA00022574"/>
    </source>
</evidence>
<dbReference type="PRINTS" id="PR00320">
    <property type="entry name" value="GPROTEINBRPT"/>
</dbReference>
<evidence type="ECO:0000313" key="6">
    <source>
        <dbReference type="Proteomes" id="UP000663841"/>
    </source>
</evidence>
<accession>A0A8H3A8Z3</accession>
<keyword evidence="2" id="KW-0677">Repeat</keyword>
<dbReference type="SMART" id="SM00320">
    <property type="entry name" value="WD40"/>
    <property type="match status" value="7"/>
</dbReference>
<name>A0A8H3A8Z3_9AGAM</name>
<organism evidence="5 6">
    <name type="scientific">Rhizoctonia solani</name>
    <dbReference type="NCBI Taxonomy" id="456999"/>
    <lineage>
        <taxon>Eukaryota</taxon>
        <taxon>Fungi</taxon>
        <taxon>Dikarya</taxon>
        <taxon>Basidiomycota</taxon>
        <taxon>Agaricomycotina</taxon>
        <taxon>Agaricomycetes</taxon>
        <taxon>Cantharellales</taxon>
        <taxon>Ceratobasidiaceae</taxon>
        <taxon>Rhizoctonia</taxon>
    </lineage>
</organism>
<dbReference type="Gene3D" id="2.130.10.10">
    <property type="entry name" value="YVTN repeat-like/Quinoprotein amine dehydrogenase"/>
    <property type="match status" value="2"/>
</dbReference>
<dbReference type="InterPro" id="IPR019775">
    <property type="entry name" value="WD40_repeat_CS"/>
</dbReference>
<feature type="repeat" description="WD" evidence="3">
    <location>
        <begin position="898"/>
        <end position="939"/>
    </location>
</feature>
<proteinExistence type="predicted"/>
<dbReference type="CDD" id="cd00200">
    <property type="entry name" value="WD40"/>
    <property type="match status" value="1"/>
</dbReference>
<dbReference type="PROSITE" id="PS50294">
    <property type="entry name" value="WD_REPEATS_REGION"/>
    <property type="match status" value="5"/>
</dbReference>
<dbReference type="SUPFAM" id="SSF52540">
    <property type="entry name" value="P-loop containing nucleoside triphosphate hydrolases"/>
    <property type="match status" value="1"/>
</dbReference>
<protein>
    <recommendedName>
        <fullName evidence="4">NACHT domain-containing protein</fullName>
    </recommendedName>
</protein>
<feature type="repeat" description="WD" evidence="3">
    <location>
        <begin position="941"/>
        <end position="982"/>
    </location>
</feature>
<dbReference type="InterPro" id="IPR027417">
    <property type="entry name" value="P-loop_NTPase"/>
</dbReference>
<evidence type="ECO:0000259" key="4">
    <source>
        <dbReference type="PROSITE" id="PS50837"/>
    </source>
</evidence>
<dbReference type="InterPro" id="IPR056884">
    <property type="entry name" value="NPHP3-like_N"/>
</dbReference>
<sequence>MNHDIELALRALYDNAGSFIPLQDAILACLNVLTLAQVTPEDHRDFSTGIWILNRVMQRLKGPASGSATSLALSIKFQANTLAKDENQGSTFFETVMPLFRLLQDEIEIGIESGSSTSIQLERLSPAKFACYDSDFPGRQPCANGTCTQVLSKLVDWATSTNRTGAYWMTGSSGTGKTTIAATLSHKLEKEKLLAASFFGSRSQLECYQTNRIIPTIAYQLAHYSMMFRRALFKILDKDPAIESKNITDQFEWLLKKPLIEVSGAMPKNLVVVLDALDECDDQAQAELLLSLLAQGPLPLGFFIITRPMTCRQATPQATMCQLEKSLVPEDIRLYLKGQLSDISLSIDQIEYLVRGSGTSFIYATTLARFIRHFSHSVSIQSLLHSTTGADIDELYQTVIRLVLEQATGPMSTHNLRLVLAVILYAQELIDIDTISGLAGVTVHEMTLNLSLLQPLLNVSKNGLISVIHSSFSDFMSNKAHSLGVFFKSEYTQCIARRCFEIMKTQLRFNICDLESADKPDVLVENLTGQVQVAISSTLSYACRYWGHYLRSSPWSSDLQTALKEFLSIRLLFWMEVMNLNRLIGMGPEVLSNAQQWHQTAAFPSDLENSLDDARKFVKFFATTPISQSTPHIYISSLLFCPHSSFVSKCYREHIRVSAKESGDIAAVGYWRLDSEAKSLAYAPDGTRIAFGCENGTVKVRGIYGSTLSRSSQHLTSSRVSHSRGSGTVWSVAWSPNGQYVACGSSDGTIQIWAMSKHERPARILKGHSDWVVSVTFSPDGELIASGSKDCNIFVWNSRSGKIVSGPLEGHFGTVNSVAFSPGGLRIASGSSDKTIRVWDPHNGTSLADPFLGHSGPIHSISFSPNGAYLVSGAADGSIGIWDSRNGLEIMDTGHSTFSGHTGSVSSAAFSSDIRYILSGSSGQTIKKWDIATGKLIGNPLYALVEPIVSFAISPDHKHIASCSSDRSVQLWRFPDARQPTHPIEKRGKPFAKRWELRSDGWIVAKDSSLLLWVPVGIRSSFLKPDSDHICTLIGSTGAIEVNLSDLPLDERWRTCYRTH</sequence>
<dbReference type="PROSITE" id="PS50082">
    <property type="entry name" value="WD_REPEATS_2"/>
    <property type="match status" value="6"/>
</dbReference>
<dbReference type="InterPro" id="IPR001680">
    <property type="entry name" value="WD40_rpt"/>
</dbReference>
<dbReference type="InterPro" id="IPR020472">
    <property type="entry name" value="WD40_PAC1"/>
</dbReference>
<feature type="repeat" description="WD" evidence="3">
    <location>
        <begin position="851"/>
        <end position="892"/>
    </location>
</feature>
<evidence type="ECO:0000313" key="5">
    <source>
        <dbReference type="EMBL" id="CAE6407096.1"/>
    </source>
</evidence>
<dbReference type="InterPro" id="IPR007111">
    <property type="entry name" value="NACHT_NTPase"/>
</dbReference>
<feature type="repeat" description="WD" evidence="3">
    <location>
        <begin position="722"/>
        <end position="763"/>
    </location>
</feature>
<gene>
    <name evidence="5" type="ORF">RDB_LOCUS16597</name>
</gene>
<dbReference type="Pfam" id="PF24883">
    <property type="entry name" value="NPHP3_N"/>
    <property type="match status" value="1"/>
</dbReference>
<dbReference type="Pfam" id="PF00400">
    <property type="entry name" value="WD40"/>
    <property type="match status" value="6"/>
</dbReference>
<feature type="repeat" description="WD" evidence="3">
    <location>
        <begin position="808"/>
        <end position="849"/>
    </location>
</feature>
<feature type="repeat" description="WD" evidence="3">
    <location>
        <begin position="765"/>
        <end position="806"/>
    </location>
</feature>